<feature type="compositionally biased region" description="Low complexity" evidence="1">
    <location>
        <begin position="196"/>
        <end position="207"/>
    </location>
</feature>
<organism evidence="3 4">
    <name type="scientific">Rathayibacter tanaceti</name>
    <dbReference type="NCBI Taxonomy" id="1671680"/>
    <lineage>
        <taxon>Bacteria</taxon>
        <taxon>Bacillati</taxon>
        <taxon>Actinomycetota</taxon>
        <taxon>Actinomycetes</taxon>
        <taxon>Micrococcales</taxon>
        <taxon>Microbacteriaceae</taxon>
        <taxon>Rathayibacter</taxon>
    </lineage>
</organism>
<evidence type="ECO:0000313" key="3">
    <source>
        <dbReference type="EMBL" id="QHC54327.1"/>
    </source>
</evidence>
<name>A0AAE6RGX5_9MICO</name>
<reference evidence="4" key="1">
    <citation type="submission" date="2019-12" db="EMBL/GenBank/DDBJ databases">
        <title>Complete and draft genome sequences of new strains and members of some known species of the genus Rathayibacter isolated from plants.</title>
        <authorList>
            <person name="Tarlachkov S.V."/>
            <person name="Starodumova I.P."/>
            <person name="Dorofeeva L.V."/>
            <person name="Prisyazhnaya N.V."/>
            <person name="Leyn S."/>
            <person name="Zlamal J."/>
            <person name="Elan M."/>
            <person name="Osterman A.L."/>
            <person name="Nadler S."/>
            <person name="Subbotin S.A."/>
            <person name="Evtushenko L.I."/>
        </authorList>
    </citation>
    <scope>NUCLEOTIDE SEQUENCE [LARGE SCALE GENOMIC DNA]</scope>
    <source>
        <strain evidence="4">VKM Ac-2761</strain>
    </source>
</reference>
<sequence>MVDDGERDGSPDAESTEPHEPERQVGGSEWLLQQLSGGRLKSILDSPRRAPAAPEPGTPAQAVEPPAAPEVPLTADPEPSAAPDIPADASASEAADDPAAPPRRRAPAAPVGLWPGEPVQSETPPAEQTPEGTEPVEADAAAMQDLAAADPIPTRSPLPRTEAAAGPSGEPHDDPETPTADAEDDSAARRPGHASPTLPTLPETEPSADPPAAPDLRDPSEQPIDGRPAGATPPTPREPAAPAVYQWPDPRATWDEPPVWEEIVAPRDDPEDDGGDEELWRETADSYAWNLEPAVQPEKPAEAAPFRTAAAAEHVNSASSRAAQAPQGRRASAARTESGVRDADASTSGPWGWRTLSRRRLLLAIIAAAAVLLLAALFAIGVAVGSSSAPSESGGASLQQEAAPAAAPTVAETPAPTAAVPLPTAGPLPAGTWAWTELLGGECVQPFDSVWAEQFTVVDCGAGHEAQLVARAELPDTAFPGQEALAVSVSSLCQAQGVVDVAAAGAYGDVQVSGSFPVTQEQWDAGERSYYCFVDRAGGGELVGSLAATPAA</sequence>
<dbReference type="Proteomes" id="UP000465031">
    <property type="component" value="Chromosome"/>
</dbReference>
<feature type="compositionally biased region" description="Low complexity" evidence="1">
    <location>
        <begin position="58"/>
        <end position="93"/>
    </location>
</feature>
<protein>
    <recommendedName>
        <fullName evidence="5">Septum formation-related domain-containing protein</fullName>
    </recommendedName>
</protein>
<feature type="transmembrane region" description="Helical" evidence="2">
    <location>
        <begin position="361"/>
        <end position="384"/>
    </location>
</feature>
<keyword evidence="2" id="KW-0812">Transmembrane</keyword>
<dbReference type="AlphaFoldDB" id="A0AAE6RGX5"/>
<feature type="compositionally biased region" description="Low complexity" evidence="1">
    <location>
        <begin position="302"/>
        <end position="312"/>
    </location>
</feature>
<dbReference type="RefSeq" id="WP_132504678.1">
    <property type="nucleotide sequence ID" value="NZ_CP047186.1"/>
</dbReference>
<keyword evidence="2" id="KW-0472">Membrane</keyword>
<feature type="region of interest" description="Disordered" evidence="1">
    <location>
        <begin position="1"/>
        <end position="278"/>
    </location>
</feature>
<feature type="compositionally biased region" description="Low complexity" evidence="1">
    <location>
        <begin position="138"/>
        <end position="150"/>
    </location>
</feature>
<dbReference type="EMBL" id="CP047186">
    <property type="protein sequence ID" value="QHC54327.1"/>
    <property type="molecule type" value="Genomic_DNA"/>
</dbReference>
<evidence type="ECO:0000256" key="2">
    <source>
        <dbReference type="SAM" id="Phobius"/>
    </source>
</evidence>
<proteinExistence type="predicted"/>
<keyword evidence="2" id="KW-1133">Transmembrane helix</keyword>
<dbReference type="KEGG" id="rte:GSU10_00720"/>
<gene>
    <name evidence="3" type="ORF">GSU10_00720</name>
</gene>
<evidence type="ECO:0008006" key="5">
    <source>
        <dbReference type="Google" id="ProtNLM"/>
    </source>
</evidence>
<feature type="region of interest" description="Disordered" evidence="1">
    <location>
        <begin position="390"/>
        <end position="423"/>
    </location>
</feature>
<evidence type="ECO:0000256" key="1">
    <source>
        <dbReference type="SAM" id="MobiDB-lite"/>
    </source>
</evidence>
<evidence type="ECO:0000313" key="4">
    <source>
        <dbReference type="Proteomes" id="UP000465031"/>
    </source>
</evidence>
<feature type="region of interest" description="Disordered" evidence="1">
    <location>
        <begin position="297"/>
        <end position="349"/>
    </location>
</feature>
<accession>A0AAE6RGX5</accession>